<reference evidence="3" key="1">
    <citation type="submission" date="2023-05" db="EMBL/GenBank/DDBJ databases">
        <authorList>
            <person name="Huff M."/>
        </authorList>
    </citation>
    <scope>NUCLEOTIDE SEQUENCE</scope>
</reference>
<evidence type="ECO:0000313" key="4">
    <source>
        <dbReference type="Proteomes" id="UP000834106"/>
    </source>
</evidence>
<dbReference type="InterPro" id="IPR036875">
    <property type="entry name" value="Znf_CCHC_sf"/>
</dbReference>
<dbReference type="Pfam" id="PF22936">
    <property type="entry name" value="Pol_BBD"/>
    <property type="match status" value="1"/>
</dbReference>
<dbReference type="SUPFAM" id="SSF57756">
    <property type="entry name" value="Retrovirus zinc finger-like domains"/>
    <property type="match status" value="1"/>
</dbReference>
<feature type="domain" description="CCHC-type" evidence="2">
    <location>
        <begin position="107"/>
        <end position="120"/>
    </location>
</feature>
<dbReference type="Pfam" id="PF14223">
    <property type="entry name" value="Retrotran_gag_2"/>
    <property type="match status" value="1"/>
</dbReference>
<dbReference type="EMBL" id="OU503042">
    <property type="protein sequence ID" value="CAI9765006.1"/>
    <property type="molecule type" value="Genomic_DNA"/>
</dbReference>
<dbReference type="GO" id="GO:0003676">
    <property type="term" value="F:nucleic acid binding"/>
    <property type="evidence" value="ECO:0007669"/>
    <property type="project" value="InterPro"/>
</dbReference>
<keyword evidence="1" id="KW-0862">Zinc</keyword>
<dbReference type="Proteomes" id="UP000834106">
    <property type="component" value="Chromosome 7"/>
</dbReference>
<dbReference type="Gene3D" id="4.10.60.10">
    <property type="entry name" value="Zinc finger, CCHC-type"/>
    <property type="match status" value="1"/>
</dbReference>
<dbReference type="GO" id="GO:0008270">
    <property type="term" value="F:zinc ion binding"/>
    <property type="evidence" value="ECO:0007669"/>
    <property type="project" value="UniProtKB-KW"/>
</dbReference>
<name>A0AAD1ZBT1_9LAMI</name>
<dbReference type="InterPro" id="IPR001878">
    <property type="entry name" value="Znf_CCHC"/>
</dbReference>
<evidence type="ECO:0000259" key="2">
    <source>
        <dbReference type="PROSITE" id="PS50158"/>
    </source>
</evidence>
<accession>A0AAD1ZBT1</accession>
<keyword evidence="1" id="KW-0479">Metal-binding</keyword>
<evidence type="ECO:0000313" key="3">
    <source>
        <dbReference type="EMBL" id="CAI9765006.1"/>
    </source>
</evidence>
<dbReference type="AlphaFoldDB" id="A0AAD1ZBT1"/>
<gene>
    <name evidence="3" type="ORF">FPE_LOCUS12436</name>
</gene>
<evidence type="ECO:0000256" key="1">
    <source>
        <dbReference type="PROSITE-ProRule" id="PRU00047"/>
    </source>
</evidence>
<organism evidence="3 4">
    <name type="scientific">Fraxinus pennsylvanica</name>
    <dbReference type="NCBI Taxonomy" id="56036"/>
    <lineage>
        <taxon>Eukaryota</taxon>
        <taxon>Viridiplantae</taxon>
        <taxon>Streptophyta</taxon>
        <taxon>Embryophyta</taxon>
        <taxon>Tracheophyta</taxon>
        <taxon>Spermatophyta</taxon>
        <taxon>Magnoliopsida</taxon>
        <taxon>eudicotyledons</taxon>
        <taxon>Gunneridae</taxon>
        <taxon>Pentapetalae</taxon>
        <taxon>asterids</taxon>
        <taxon>lamiids</taxon>
        <taxon>Lamiales</taxon>
        <taxon>Oleaceae</taxon>
        <taxon>Oleeae</taxon>
        <taxon>Fraxinus</taxon>
    </lineage>
</organism>
<dbReference type="InterPro" id="IPR054722">
    <property type="entry name" value="PolX-like_BBD"/>
</dbReference>
<proteinExistence type="predicted"/>
<protein>
    <recommendedName>
        <fullName evidence="2">CCHC-type domain-containing protein</fullName>
    </recommendedName>
</protein>
<keyword evidence="4" id="KW-1185">Reference proteome</keyword>
<keyword evidence="1" id="KW-0863">Zinc-finger</keyword>
<dbReference type="PROSITE" id="PS50158">
    <property type="entry name" value="ZF_CCHC"/>
    <property type="match status" value="1"/>
</dbReference>
<sequence length="232" mass="26315">MAEGGSLEDHLNVFKEIVADLETLEVEYDEEDLPLILLCLLPTSFSSLRDTILYSHDTFTIEEVYDALYSKEKMKHLVSEAIDGKGLVDRGGSRRGRSKSKFSNQICNYCKKKGHLKKDCYKLLNKERMAASRYSDTSGEADLVENVVSDGELSTISDIESKSEDDWILDSTCVFHMCHNKDLFATYETVSKDVVIMRNNVSYTSYRVVQNLEESISTSSVPWWAFGLVQCL</sequence>